<feature type="compositionally biased region" description="Polar residues" evidence="1">
    <location>
        <begin position="21"/>
        <end position="37"/>
    </location>
</feature>
<reference evidence="3 4" key="1">
    <citation type="submission" date="2019-10" db="EMBL/GenBank/DDBJ databases">
        <title>Description of Paenibacillus choica sp. nov.</title>
        <authorList>
            <person name="Carlier A."/>
            <person name="Qi S."/>
        </authorList>
    </citation>
    <scope>NUCLEOTIDE SEQUENCE [LARGE SCALE GENOMIC DNA]</scope>
    <source>
        <strain evidence="3 4">LMG 31460</strain>
    </source>
</reference>
<accession>A0ABX1ZBP6</accession>
<proteinExistence type="predicted"/>
<dbReference type="EMBL" id="WHOC01000153">
    <property type="protein sequence ID" value="NOU89659.1"/>
    <property type="molecule type" value="Genomic_DNA"/>
</dbReference>
<dbReference type="Proteomes" id="UP000658690">
    <property type="component" value="Unassembled WGS sequence"/>
</dbReference>
<keyword evidence="2" id="KW-0732">Signal</keyword>
<dbReference type="PROSITE" id="PS51257">
    <property type="entry name" value="PROKAR_LIPOPROTEIN"/>
    <property type="match status" value="1"/>
</dbReference>
<evidence type="ECO:0000256" key="1">
    <source>
        <dbReference type="SAM" id="MobiDB-lite"/>
    </source>
</evidence>
<gene>
    <name evidence="3" type="ORF">GC102_28500</name>
</gene>
<sequence length="341" mass="37032">MTKYIQLLFVVILLFISGCNSSTTSSEATPTNVSSADSTVSPEVKSVPPSSSPPTELAAPTSTLSSASPSKMTPSVPQKIDSIIGEPLKDQSFQVNFENFGESEFITTKENVKGKNRPHLYFKSGESVAELKYELESPESFYTVSAVSFRDVSGDGKKDIIVIADYTTGFGYMGAIPISQLIIFKQTESGFNEDHSIEDKARSGVPYRILTVPDVMIGLKTDPKESIPNAWQRLHPGTYKLEGSGELGGSTLTIRRTSGDGLLFNLDAFYAANKEALKQGGVNVGTIDSAKATPSSGEMIFKDSNYELSFYMISSTDLYVRDNGQPYFGLNVYVNGIYTPK</sequence>
<feature type="chain" id="PRO_5045539591" description="Lipoprotein" evidence="2">
    <location>
        <begin position="23"/>
        <end position="341"/>
    </location>
</feature>
<keyword evidence="4" id="KW-1185">Reference proteome</keyword>
<evidence type="ECO:0000313" key="3">
    <source>
        <dbReference type="EMBL" id="NOU89659.1"/>
    </source>
</evidence>
<evidence type="ECO:0000313" key="4">
    <source>
        <dbReference type="Proteomes" id="UP000658690"/>
    </source>
</evidence>
<comment type="caution">
    <text evidence="3">The sequence shown here is derived from an EMBL/GenBank/DDBJ whole genome shotgun (WGS) entry which is preliminary data.</text>
</comment>
<evidence type="ECO:0000256" key="2">
    <source>
        <dbReference type="SAM" id="SignalP"/>
    </source>
</evidence>
<feature type="compositionally biased region" description="Low complexity" evidence="1">
    <location>
        <begin position="38"/>
        <end position="70"/>
    </location>
</feature>
<protein>
    <recommendedName>
        <fullName evidence="5">Lipoprotein</fullName>
    </recommendedName>
</protein>
<evidence type="ECO:0008006" key="5">
    <source>
        <dbReference type="Google" id="ProtNLM"/>
    </source>
</evidence>
<dbReference type="RefSeq" id="WP_171692556.1">
    <property type="nucleotide sequence ID" value="NZ_WHOC01000153.1"/>
</dbReference>
<feature type="region of interest" description="Disordered" evidence="1">
    <location>
        <begin position="21"/>
        <end position="78"/>
    </location>
</feature>
<name>A0ABX1ZBP6_9BACL</name>
<organism evidence="3 4">
    <name type="scientific">Paenibacillus germinis</name>
    <dbReference type="NCBI Taxonomy" id="2654979"/>
    <lineage>
        <taxon>Bacteria</taxon>
        <taxon>Bacillati</taxon>
        <taxon>Bacillota</taxon>
        <taxon>Bacilli</taxon>
        <taxon>Bacillales</taxon>
        <taxon>Paenibacillaceae</taxon>
        <taxon>Paenibacillus</taxon>
    </lineage>
</organism>
<feature type="signal peptide" evidence="2">
    <location>
        <begin position="1"/>
        <end position="22"/>
    </location>
</feature>